<keyword evidence="7" id="KW-0269">Exonuclease</keyword>
<evidence type="ECO:0000256" key="6">
    <source>
        <dbReference type="ARBA" id="ARBA00022801"/>
    </source>
</evidence>
<dbReference type="GO" id="GO:0005634">
    <property type="term" value="C:nucleus"/>
    <property type="evidence" value="ECO:0007669"/>
    <property type="project" value="UniProtKB-SubCell"/>
</dbReference>
<dbReference type="InParanoid" id="A0A068UW75"/>
<keyword evidence="4" id="KW-0255">Endonuclease</keyword>
<dbReference type="PANTHER" id="PTHR23240">
    <property type="entry name" value="DNA CROSS-LINK REPAIR PROTEIN PSO2/SNM1-RELATED"/>
    <property type="match status" value="1"/>
</dbReference>
<comment type="similarity">
    <text evidence="2">Belongs to the DNA repair metallo-beta-lactamase (DRMBL) family.</text>
</comment>
<evidence type="ECO:0000256" key="1">
    <source>
        <dbReference type="ARBA" id="ARBA00004123"/>
    </source>
</evidence>
<evidence type="ECO:0000256" key="8">
    <source>
        <dbReference type="ARBA" id="ARBA00023172"/>
    </source>
</evidence>
<dbReference type="Gramene" id="CDP11873">
    <property type="protein sequence ID" value="CDP11873"/>
    <property type="gene ID" value="GSCOC_T00035147001"/>
</dbReference>
<dbReference type="Proteomes" id="UP000295252">
    <property type="component" value="Chromosome VII"/>
</dbReference>
<evidence type="ECO:0000313" key="14">
    <source>
        <dbReference type="EMBL" id="CDP11873.1"/>
    </source>
</evidence>
<dbReference type="GO" id="GO:0006310">
    <property type="term" value="P:DNA recombination"/>
    <property type="evidence" value="ECO:0007669"/>
    <property type="project" value="UniProtKB-KW"/>
</dbReference>
<evidence type="ECO:0000313" key="15">
    <source>
        <dbReference type="Proteomes" id="UP000295252"/>
    </source>
</evidence>
<keyword evidence="15" id="KW-1185">Reference proteome</keyword>
<dbReference type="OMA" id="TSFCYVN"/>
<evidence type="ECO:0000256" key="2">
    <source>
        <dbReference type="ARBA" id="ARBA00010304"/>
    </source>
</evidence>
<evidence type="ECO:0000256" key="7">
    <source>
        <dbReference type="ARBA" id="ARBA00022839"/>
    </source>
</evidence>
<dbReference type="PANTHER" id="PTHR23240:SF8">
    <property type="entry name" value="PROTEIN ARTEMIS"/>
    <property type="match status" value="1"/>
</dbReference>
<dbReference type="STRING" id="49390.A0A068UW75"/>
<keyword evidence="10" id="KW-0539">Nucleus</keyword>
<dbReference type="InterPro" id="IPR036866">
    <property type="entry name" value="RibonucZ/Hydroxyglut_hydro"/>
</dbReference>
<dbReference type="FunCoup" id="A0A068UW75">
    <property type="interactions" value="2143"/>
</dbReference>
<evidence type="ECO:0000256" key="9">
    <source>
        <dbReference type="ARBA" id="ARBA00023204"/>
    </source>
</evidence>
<dbReference type="AlphaFoldDB" id="A0A068UW75"/>
<dbReference type="Gene3D" id="3.60.15.10">
    <property type="entry name" value="Ribonuclease Z/Hydroxyacylglutathione hydrolase-like"/>
    <property type="match status" value="1"/>
</dbReference>
<dbReference type="EMBL" id="HG739144">
    <property type="protein sequence ID" value="CDP11873.1"/>
    <property type="molecule type" value="Genomic_DNA"/>
</dbReference>
<dbReference type="GO" id="GO:0035312">
    <property type="term" value="F:5'-3' DNA exonuclease activity"/>
    <property type="evidence" value="ECO:0007669"/>
    <property type="project" value="TreeGrafter"/>
</dbReference>
<keyword evidence="8" id="KW-0233">DNA recombination</keyword>
<evidence type="ECO:0000256" key="5">
    <source>
        <dbReference type="ARBA" id="ARBA00022763"/>
    </source>
</evidence>
<keyword evidence="6" id="KW-0378">Hydrolase</keyword>
<evidence type="ECO:0000256" key="4">
    <source>
        <dbReference type="ARBA" id="ARBA00022759"/>
    </source>
</evidence>
<dbReference type="OrthoDB" id="262529at2759"/>
<dbReference type="GO" id="GO:0003684">
    <property type="term" value="F:damaged DNA binding"/>
    <property type="evidence" value="ECO:0007669"/>
    <property type="project" value="TreeGrafter"/>
</dbReference>
<evidence type="ECO:0000256" key="3">
    <source>
        <dbReference type="ARBA" id="ARBA00022722"/>
    </source>
</evidence>
<evidence type="ECO:0000256" key="11">
    <source>
        <dbReference type="ARBA" id="ARBA00039759"/>
    </source>
</evidence>
<reference evidence="15" key="1">
    <citation type="journal article" date="2014" name="Science">
        <title>The coffee genome provides insight into the convergent evolution of caffeine biosynthesis.</title>
        <authorList>
            <person name="Denoeud F."/>
            <person name="Carretero-Paulet L."/>
            <person name="Dereeper A."/>
            <person name="Droc G."/>
            <person name="Guyot R."/>
            <person name="Pietrella M."/>
            <person name="Zheng C."/>
            <person name="Alberti A."/>
            <person name="Anthony F."/>
            <person name="Aprea G."/>
            <person name="Aury J.M."/>
            <person name="Bento P."/>
            <person name="Bernard M."/>
            <person name="Bocs S."/>
            <person name="Campa C."/>
            <person name="Cenci A."/>
            <person name="Combes M.C."/>
            <person name="Crouzillat D."/>
            <person name="Da Silva C."/>
            <person name="Daddiego L."/>
            <person name="De Bellis F."/>
            <person name="Dussert S."/>
            <person name="Garsmeur O."/>
            <person name="Gayraud T."/>
            <person name="Guignon V."/>
            <person name="Jahn K."/>
            <person name="Jamilloux V."/>
            <person name="Joet T."/>
            <person name="Labadie K."/>
            <person name="Lan T."/>
            <person name="Leclercq J."/>
            <person name="Lepelley M."/>
            <person name="Leroy T."/>
            <person name="Li L.T."/>
            <person name="Librado P."/>
            <person name="Lopez L."/>
            <person name="Munoz A."/>
            <person name="Noel B."/>
            <person name="Pallavicini A."/>
            <person name="Perrotta G."/>
            <person name="Poncet V."/>
            <person name="Pot D."/>
            <person name="Priyono X."/>
            <person name="Rigoreau M."/>
            <person name="Rouard M."/>
            <person name="Rozas J."/>
            <person name="Tranchant-Dubreuil C."/>
            <person name="VanBuren R."/>
            <person name="Zhang Q."/>
            <person name="Andrade A.C."/>
            <person name="Argout X."/>
            <person name="Bertrand B."/>
            <person name="de Kochko A."/>
            <person name="Graziosi G."/>
            <person name="Henry R.J."/>
            <person name="Jayarama X."/>
            <person name="Ming R."/>
            <person name="Nagai C."/>
            <person name="Rounsley S."/>
            <person name="Sankoff D."/>
            <person name="Giuliano G."/>
            <person name="Albert V.A."/>
            <person name="Wincker P."/>
            <person name="Lashermes P."/>
        </authorList>
    </citation>
    <scope>NUCLEOTIDE SEQUENCE [LARGE SCALE GENOMIC DNA]</scope>
    <source>
        <strain evidence="15">cv. DH200-94</strain>
    </source>
</reference>
<organism evidence="14 15">
    <name type="scientific">Coffea canephora</name>
    <name type="common">Robusta coffee</name>
    <dbReference type="NCBI Taxonomy" id="49390"/>
    <lineage>
        <taxon>Eukaryota</taxon>
        <taxon>Viridiplantae</taxon>
        <taxon>Streptophyta</taxon>
        <taxon>Embryophyta</taxon>
        <taxon>Tracheophyta</taxon>
        <taxon>Spermatophyta</taxon>
        <taxon>Magnoliopsida</taxon>
        <taxon>eudicotyledons</taxon>
        <taxon>Gunneridae</taxon>
        <taxon>Pentapetalae</taxon>
        <taxon>asterids</taxon>
        <taxon>lamiids</taxon>
        <taxon>Gentianales</taxon>
        <taxon>Rubiaceae</taxon>
        <taxon>Ixoroideae</taxon>
        <taxon>Gardenieae complex</taxon>
        <taxon>Bertiereae - Coffeeae clade</taxon>
        <taxon>Coffeeae</taxon>
        <taxon>Coffea</taxon>
    </lineage>
</organism>
<sequence>MESGIISVDRWSQGSQAYFLTHLHADHTRGLTPTWKWGPLFCSLITAKLFPLKFPQFKLSLLRVLDLGHWYTLPLFSPSSGQPITVHVMAIDAHHCPGAVMYLFRGEFGCMLYTGDFRWERTSRRAQIARNMLLNALKQEKLDSLYLDNTYCNPLYSFPSREVAARQVVNIISSHPNHDIVIGVDSLGKEDLLHYVSQVLKIKIWVWPERLQTMHLLGFQDNFTTKTSLTRVRAIPRYSFSIETLEGLNMMRPTIGIMPSGLPWAKEIFKGKGSAFGPSPSHSVTCTNRKKPNGSLAGGQIYNQYIYTVPYSEHSCFAEIKEFVQLLQPASIKGIVASSPSYVEPLYYFGKFCGKKQESSMLYQKLWSEERVERVETIQIKSATKTTNSNLQGKKRRKKQVGLLVSHVNRVSLLRRLRRGIKITDSDFPAYEDNI</sequence>
<evidence type="ECO:0000259" key="13">
    <source>
        <dbReference type="Pfam" id="PF07522"/>
    </source>
</evidence>
<dbReference type="GO" id="GO:0036297">
    <property type="term" value="P:interstrand cross-link repair"/>
    <property type="evidence" value="ECO:0007669"/>
    <property type="project" value="TreeGrafter"/>
</dbReference>
<name>A0A068UW75_COFCA</name>
<evidence type="ECO:0000256" key="12">
    <source>
        <dbReference type="ARBA" id="ARBA00042677"/>
    </source>
</evidence>
<dbReference type="InterPro" id="IPR011084">
    <property type="entry name" value="DRMBL"/>
</dbReference>
<keyword evidence="9" id="KW-0234">DNA repair</keyword>
<dbReference type="FunFam" id="3.60.15.10:FF:000061">
    <property type="entry name" value="Interstrand crosslink repair protein"/>
    <property type="match status" value="1"/>
</dbReference>
<evidence type="ECO:0000256" key="10">
    <source>
        <dbReference type="ARBA" id="ARBA00023242"/>
    </source>
</evidence>
<feature type="domain" description="DNA repair metallo-beta-lactamase" evidence="13">
    <location>
        <begin position="223"/>
        <end position="332"/>
    </location>
</feature>
<keyword evidence="3" id="KW-0540">Nuclease</keyword>
<protein>
    <recommendedName>
        <fullName evidence="11">Protein artemis</fullName>
    </recommendedName>
    <alternativeName>
        <fullName evidence="12">DNA cross-link repair 1C protein</fullName>
    </alternativeName>
</protein>
<proteinExistence type="inferred from homology"/>
<comment type="subcellular location">
    <subcellularLocation>
        <location evidence="1">Nucleus</location>
    </subcellularLocation>
</comment>
<gene>
    <name evidence="14" type="ORF">GSCOC_T00035147001</name>
</gene>
<dbReference type="SUPFAM" id="SSF56281">
    <property type="entry name" value="Metallo-hydrolase/oxidoreductase"/>
    <property type="match status" value="1"/>
</dbReference>
<dbReference type="GO" id="GO:0004519">
    <property type="term" value="F:endonuclease activity"/>
    <property type="evidence" value="ECO:0007669"/>
    <property type="project" value="UniProtKB-KW"/>
</dbReference>
<keyword evidence="5" id="KW-0227">DNA damage</keyword>
<dbReference type="Gene3D" id="3.40.50.12650">
    <property type="match status" value="1"/>
</dbReference>
<dbReference type="GO" id="GO:0006303">
    <property type="term" value="P:double-strand break repair via nonhomologous end joining"/>
    <property type="evidence" value="ECO:0007669"/>
    <property type="project" value="TreeGrafter"/>
</dbReference>
<accession>A0A068UW75</accession>
<dbReference type="PhylomeDB" id="A0A068UW75"/>
<dbReference type="Pfam" id="PF07522">
    <property type="entry name" value="DRMBL"/>
    <property type="match status" value="1"/>
</dbReference>